<evidence type="ECO:0000256" key="12">
    <source>
        <dbReference type="PROSITE-ProRule" id="PRU00042"/>
    </source>
</evidence>
<dbReference type="EMBL" id="OD565176">
    <property type="protein sequence ID" value="CAD7441047.1"/>
    <property type="molecule type" value="Genomic_DNA"/>
</dbReference>
<dbReference type="PROSITE" id="PS50157">
    <property type="entry name" value="ZINC_FINGER_C2H2_2"/>
    <property type="match status" value="4"/>
</dbReference>
<dbReference type="InterPro" id="IPR050527">
    <property type="entry name" value="Snail/Krueppel_Znf"/>
</dbReference>
<keyword evidence="3" id="KW-0479">Metal-binding</keyword>
<gene>
    <name evidence="14" type="ORF">TBIB3V08_LOCUS3521</name>
</gene>
<dbReference type="InterPro" id="IPR013087">
    <property type="entry name" value="Znf_C2H2_type"/>
</dbReference>
<dbReference type="AlphaFoldDB" id="A0A7R9EVQ6"/>
<keyword evidence="9" id="KW-0804">Transcription</keyword>
<keyword evidence="7" id="KW-0805">Transcription regulation</keyword>
<keyword evidence="6" id="KW-0862">Zinc</keyword>
<evidence type="ECO:0000256" key="1">
    <source>
        <dbReference type="ARBA" id="ARBA00004123"/>
    </source>
</evidence>
<evidence type="ECO:0000256" key="6">
    <source>
        <dbReference type="ARBA" id="ARBA00022833"/>
    </source>
</evidence>
<feature type="domain" description="C2H2-type" evidence="13">
    <location>
        <begin position="212"/>
        <end position="240"/>
    </location>
</feature>
<keyword evidence="4" id="KW-0677">Repeat</keyword>
<dbReference type="PANTHER" id="PTHR24388">
    <property type="entry name" value="ZINC FINGER PROTEIN"/>
    <property type="match status" value="1"/>
</dbReference>
<name>A0A7R9EVQ6_9NEOP</name>
<sequence>MFDLLQRVGHTPFGTDQRLYLLGVELDDAACPICSKVVRKTSLRRHIVDRHHPSMQIPCRHCGKVTLFPQNRMIVQKYPTTNVKFAKSCSQEKIIFAHMRRIFTVKMLDHLREKPPSVHPTEIRTSISPSSAVRLNTTSALANYATEAETRSLFRCPQCPRDFVTKHNMLVHVNNEHGDDRGPFRCLECGSIAKNKNSLRWQQLPISSYHDSKCPMCPRHFTNKFNMRIHFKDVHSLNNAPLVCPQCSKLQKNHRLPRMLNVKAKCPVCFIDFANKFNMKVHFRDMHSDDQGPYICSQCGKQVKNRSCLRVHIYQQHRNK</sequence>
<evidence type="ECO:0000256" key="3">
    <source>
        <dbReference type="ARBA" id="ARBA00022723"/>
    </source>
</evidence>
<proteinExistence type="inferred from homology"/>
<dbReference type="SUPFAM" id="SSF57667">
    <property type="entry name" value="beta-beta-alpha zinc fingers"/>
    <property type="match status" value="2"/>
</dbReference>
<keyword evidence="8" id="KW-0238">DNA-binding</keyword>
<evidence type="ECO:0000256" key="2">
    <source>
        <dbReference type="ARBA" id="ARBA00006991"/>
    </source>
</evidence>
<evidence type="ECO:0000256" key="7">
    <source>
        <dbReference type="ARBA" id="ARBA00023015"/>
    </source>
</evidence>
<feature type="domain" description="C2H2-type" evidence="13">
    <location>
        <begin position="294"/>
        <end position="320"/>
    </location>
</feature>
<accession>A0A7R9EVQ6</accession>
<comment type="similarity">
    <text evidence="11">Belongs to the snail C2H2-type zinc-finger protein family.</text>
</comment>
<evidence type="ECO:0000313" key="14">
    <source>
        <dbReference type="EMBL" id="CAD7441047.1"/>
    </source>
</evidence>
<dbReference type="PROSITE" id="PS00028">
    <property type="entry name" value="ZINC_FINGER_C2H2_1"/>
    <property type="match status" value="4"/>
</dbReference>
<evidence type="ECO:0000256" key="5">
    <source>
        <dbReference type="ARBA" id="ARBA00022771"/>
    </source>
</evidence>
<comment type="subcellular location">
    <subcellularLocation>
        <location evidence="1">Nucleus</location>
    </subcellularLocation>
</comment>
<dbReference type="GO" id="GO:0008270">
    <property type="term" value="F:zinc ion binding"/>
    <property type="evidence" value="ECO:0007669"/>
    <property type="project" value="UniProtKB-KW"/>
</dbReference>
<reference evidence="14" key="1">
    <citation type="submission" date="2020-11" db="EMBL/GenBank/DDBJ databases">
        <authorList>
            <person name="Tran Van P."/>
        </authorList>
    </citation>
    <scope>NUCLEOTIDE SEQUENCE</scope>
</reference>
<keyword evidence="5 12" id="KW-0863">Zinc-finger</keyword>
<feature type="domain" description="C2H2-type" evidence="13">
    <location>
        <begin position="264"/>
        <end position="292"/>
    </location>
</feature>
<comment type="similarity">
    <text evidence="2">Belongs to the krueppel C2H2-type zinc-finger protein family.</text>
</comment>
<dbReference type="InterPro" id="IPR036236">
    <property type="entry name" value="Znf_C2H2_sf"/>
</dbReference>
<protein>
    <recommendedName>
        <fullName evidence="13">C2H2-type domain-containing protein</fullName>
    </recommendedName>
</protein>
<evidence type="ECO:0000256" key="10">
    <source>
        <dbReference type="ARBA" id="ARBA00023242"/>
    </source>
</evidence>
<dbReference type="GO" id="GO:0000978">
    <property type="term" value="F:RNA polymerase II cis-regulatory region sequence-specific DNA binding"/>
    <property type="evidence" value="ECO:0007669"/>
    <property type="project" value="TreeGrafter"/>
</dbReference>
<organism evidence="14">
    <name type="scientific">Timema bartmani</name>
    <dbReference type="NCBI Taxonomy" id="61472"/>
    <lineage>
        <taxon>Eukaryota</taxon>
        <taxon>Metazoa</taxon>
        <taxon>Ecdysozoa</taxon>
        <taxon>Arthropoda</taxon>
        <taxon>Hexapoda</taxon>
        <taxon>Insecta</taxon>
        <taxon>Pterygota</taxon>
        <taxon>Neoptera</taxon>
        <taxon>Polyneoptera</taxon>
        <taxon>Phasmatodea</taxon>
        <taxon>Timematodea</taxon>
        <taxon>Timematoidea</taxon>
        <taxon>Timematidae</taxon>
        <taxon>Timema</taxon>
    </lineage>
</organism>
<dbReference type="GO" id="GO:0000981">
    <property type="term" value="F:DNA-binding transcription factor activity, RNA polymerase II-specific"/>
    <property type="evidence" value="ECO:0007669"/>
    <property type="project" value="TreeGrafter"/>
</dbReference>
<dbReference type="GO" id="GO:0005634">
    <property type="term" value="C:nucleus"/>
    <property type="evidence" value="ECO:0007669"/>
    <property type="project" value="UniProtKB-SubCell"/>
</dbReference>
<evidence type="ECO:0000256" key="11">
    <source>
        <dbReference type="ARBA" id="ARBA00037948"/>
    </source>
</evidence>
<dbReference type="Pfam" id="PF13894">
    <property type="entry name" value="zf-C2H2_4"/>
    <property type="match status" value="1"/>
</dbReference>
<dbReference type="PANTHER" id="PTHR24388:SF96">
    <property type="entry name" value="GENE, 32687-RELATED"/>
    <property type="match status" value="1"/>
</dbReference>
<feature type="domain" description="C2H2-type" evidence="13">
    <location>
        <begin position="154"/>
        <end position="182"/>
    </location>
</feature>
<dbReference type="Gene3D" id="3.30.160.60">
    <property type="entry name" value="Classic Zinc Finger"/>
    <property type="match status" value="4"/>
</dbReference>
<evidence type="ECO:0000259" key="13">
    <source>
        <dbReference type="PROSITE" id="PS50157"/>
    </source>
</evidence>
<dbReference type="SMART" id="SM00355">
    <property type="entry name" value="ZnF_C2H2"/>
    <property type="match status" value="5"/>
</dbReference>
<keyword evidence="10" id="KW-0539">Nucleus</keyword>
<evidence type="ECO:0000256" key="9">
    <source>
        <dbReference type="ARBA" id="ARBA00023163"/>
    </source>
</evidence>
<evidence type="ECO:0000256" key="8">
    <source>
        <dbReference type="ARBA" id="ARBA00023125"/>
    </source>
</evidence>
<evidence type="ECO:0000256" key="4">
    <source>
        <dbReference type="ARBA" id="ARBA00022737"/>
    </source>
</evidence>
<dbReference type="Pfam" id="PF00096">
    <property type="entry name" value="zf-C2H2"/>
    <property type="match status" value="2"/>
</dbReference>